<feature type="compositionally biased region" description="Pro residues" evidence="1">
    <location>
        <begin position="50"/>
        <end position="68"/>
    </location>
</feature>
<dbReference type="AlphaFoldDB" id="A0A5N6NIR4"/>
<gene>
    <name evidence="2" type="ORF">E3N88_20877</name>
</gene>
<feature type="compositionally biased region" description="Low complexity" evidence="1">
    <location>
        <begin position="69"/>
        <end position="80"/>
    </location>
</feature>
<feature type="compositionally biased region" description="Basic and acidic residues" evidence="1">
    <location>
        <begin position="303"/>
        <end position="312"/>
    </location>
</feature>
<feature type="compositionally biased region" description="Pro residues" evidence="1">
    <location>
        <begin position="81"/>
        <end position="94"/>
    </location>
</feature>
<evidence type="ECO:0000313" key="3">
    <source>
        <dbReference type="Proteomes" id="UP000326396"/>
    </source>
</evidence>
<dbReference type="PANTHER" id="PTHR33472:SF24">
    <property type="entry name" value="VEGETATIVE CELL WALL PROTEIN GP1-LIKE"/>
    <property type="match status" value="1"/>
</dbReference>
<dbReference type="Proteomes" id="UP000326396">
    <property type="component" value="Linkage Group LG19"/>
</dbReference>
<protein>
    <submittedName>
        <fullName evidence="2">Uncharacterized protein</fullName>
    </submittedName>
</protein>
<keyword evidence="3" id="KW-1185">Reference proteome</keyword>
<evidence type="ECO:0000313" key="2">
    <source>
        <dbReference type="EMBL" id="KAD4888804.1"/>
    </source>
</evidence>
<feature type="compositionally biased region" description="Polar residues" evidence="1">
    <location>
        <begin position="177"/>
        <end position="206"/>
    </location>
</feature>
<feature type="compositionally biased region" description="Low complexity" evidence="1">
    <location>
        <begin position="32"/>
        <end position="44"/>
    </location>
</feature>
<dbReference type="EMBL" id="SZYD01000011">
    <property type="protein sequence ID" value="KAD4888804.1"/>
    <property type="molecule type" value="Genomic_DNA"/>
</dbReference>
<organism evidence="2 3">
    <name type="scientific">Mikania micrantha</name>
    <name type="common">bitter vine</name>
    <dbReference type="NCBI Taxonomy" id="192012"/>
    <lineage>
        <taxon>Eukaryota</taxon>
        <taxon>Viridiplantae</taxon>
        <taxon>Streptophyta</taxon>
        <taxon>Embryophyta</taxon>
        <taxon>Tracheophyta</taxon>
        <taxon>Spermatophyta</taxon>
        <taxon>Magnoliopsida</taxon>
        <taxon>eudicotyledons</taxon>
        <taxon>Gunneridae</taxon>
        <taxon>Pentapetalae</taxon>
        <taxon>asterids</taxon>
        <taxon>campanulids</taxon>
        <taxon>Asterales</taxon>
        <taxon>Asteraceae</taxon>
        <taxon>Asteroideae</taxon>
        <taxon>Heliantheae alliance</taxon>
        <taxon>Eupatorieae</taxon>
        <taxon>Mikania</taxon>
    </lineage>
</organism>
<evidence type="ECO:0000256" key="1">
    <source>
        <dbReference type="SAM" id="MobiDB-lite"/>
    </source>
</evidence>
<proteinExistence type="predicted"/>
<feature type="region of interest" description="Disordered" evidence="1">
    <location>
        <begin position="303"/>
        <end position="323"/>
    </location>
</feature>
<sequence length="422" mass="45898">MAEKKTSGFRFRLPWLLQPALPPIRGRPTQPPRTTTQTSVTSTPAQRPLPFRPPVRAPAPPPAAPPTPATEATPTSFSPRQSPPPSVASPPPMSVSPNSSIPKSTAKTVEPVASQPTKETQATITQVPSTPPQTAPFSQPRQAQSQPSPTQASPTPTPTPFPSPPQTPQPAKQSQTHTPPRSPSQLDSEHSNTPSSLSSRPTNTAMGNHLALDEEPRQITELRETLTKSMELHSMGQKSQKPKRVPLHIEIKDDISKLIHDIATTSAQQYTDEKPTNIITIAGDNTGASMHLDLDEIKRGYKHTTDSTDHDTAINGDSKASENEYPKAVVNSNITGINNSMMFSSSVTERNPGVHLGLHHHNPANINDSMMKNKESIEMQRAETNITPPQKLVYDPAMEASKFEFEEDDPVTSSRGYEIEVV</sequence>
<name>A0A5N6NIR4_9ASTR</name>
<feature type="compositionally biased region" description="Low complexity" evidence="1">
    <location>
        <begin position="135"/>
        <end position="154"/>
    </location>
</feature>
<comment type="caution">
    <text evidence="2">The sequence shown here is derived from an EMBL/GenBank/DDBJ whole genome shotgun (WGS) entry which is preliminary data.</text>
</comment>
<dbReference type="PANTHER" id="PTHR33472">
    <property type="entry name" value="OS01G0106600 PROTEIN"/>
    <property type="match status" value="1"/>
</dbReference>
<feature type="region of interest" description="Disordered" evidence="1">
    <location>
        <begin position="1"/>
        <end position="217"/>
    </location>
</feature>
<dbReference type="OrthoDB" id="1709592at2759"/>
<feature type="compositionally biased region" description="Pro residues" evidence="1">
    <location>
        <begin position="155"/>
        <end position="168"/>
    </location>
</feature>
<feature type="compositionally biased region" description="Polar residues" evidence="1">
    <location>
        <begin position="114"/>
        <end position="128"/>
    </location>
</feature>
<reference evidence="2 3" key="1">
    <citation type="submission" date="2019-05" db="EMBL/GenBank/DDBJ databases">
        <title>Mikania micrantha, genome provides insights into the molecular mechanism of rapid growth.</title>
        <authorList>
            <person name="Liu B."/>
        </authorList>
    </citation>
    <scope>NUCLEOTIDE SEQUENCE [LARGE SCALE GENOMIC DNA]</scope>
    <source>
        <strain evidence="2">NLD-2019</strain>
        <tissue evidence="2">Leaf</tissue>
    </source>
</reference>
<accession>A0A5N6NIR4</accession>